<protein>
    <submittedName>
        <fullName evidence="1">Uncharacterized protein</fullName>
    </submittedName>
</protein>
<accession>A0A6S6UC44</accession>
<evidence type="ECO:0000313" key="1">
    <source>
        <dbReference type="EMBL" id="CAA6829409.1"/>
    </source>
</evidence>
<organism evidence="1">
    <name type="scientific">uncultured Thiotrichaceae bacterium</name>
    <dbReference type="NCBI Taxonomy" id="298394"/>
    <lineage>
        <taxon>Bacteria</taxon>
        <taxon>Pseudomonadati</taxon>
        <taxon>Pseudomonadota</taxon>
        <taxon>Gammaproteobacteria</taxon>
        <taxon>Thiotrichales</taxon>
        <taxon>Thiotrichaceae</taxon>
        <taxon>environmental samples</taxon>
    </lineage>
</organism>
<sequence>MDALVASNGNNFVFLSPNANHIYVHPERVLGYQLNYLSSLIGHEFIHAKDHATNKLQLGDSKSIARSEVRAYGWQVDTASEFQLSNSQIDFLKTNHAYFKQLAK</sequence>
<reference evidence="1" key="1">
    <citation type="submission" date="2020-01" db="EMBL/GenBank/DDBJ databases">
        <authorList>
            <person name="Meier V. D."/>
            <person name="Meier V D."/>
        </authorList>
    </citation>
    <scope>NUCLEOTIDE SEQUENCE</scope>
    <source>
        <strain evidence="1">HLG_WM_MAG_09</strain>
    </source>
</reference>
<dbReference type="EMBL" id="CACVAT010000526">
    <property type="protein sequence ID" value="CAA6829409.1"/>
    <property type="molecule type" value="Genomic_DNA"/>
</dbReference>
<proteinExistence type="predicted"/>
<dbReference type="AlphaFoldDB" id="A0A6S6UC44"/>
<name>A0A6S6UC44_9GAMM</name>
<gene>
    <name evidence="1" type="ORF">HELGO_WM22474</name>
</gene>